<organism evidence="2 3">
    <name type="scientific">Nocardia asteroides NBRC 15531</name>
    <dbReference type="NCBI Taxonomy" id="1110697"/>
    <lineage>
        <taxon>Bacteria</taxon>
        <taxon>Bacillati</taxon>
        <taxon>Actinomycetota</taxon>
        <taxon>Actinomycetes</taxon>
        <taxon>Mycobacteriales</taxon>
        <taxon>Nocardiaceae</taxon>
        <taxon>Nocardia</taxon>
    </lineage>
</organism>
<evidence type="ECO:0000256" key="1">
    <source>
        <dbReference type="SAM" id="MobiDB-lite"/>
    </source>
</evidence>
<comment type="caution">
    <text evidence="2">The sequence shown here is derived from an EMBL/GenBank/DDBJ whole genome shotgun (WGS) entry which is preliminary data.</text>
</comment>
<gene>
    <name evidence="2" type="ORF">NCAST_32_07600</name>
</gene>
<proteinExistence type="predicted"/>
<feature type="region of interest" description="Disordered" evidence="1">
    <location>
        <begin position="1"/>
        <end position="23"/>
    </location>
</feature>
<accession>U5EIV6</accession>
<evidence type="ECO:0000313" key="3">
    <source>
        <dbReference type="Proteomes" id="UP000017048"/>
    </source>
</evidence>
<protein>
    <submittedName>
        <fullName evidence="2">Uncharacterized protein</fullName>
    </submittedName>
</protein>
<sequence>MGMFSKRRRKSKRHNRTDTDRAEDGGTTIEVLFEVVATGGRAAGRFVAAFVHALT</sequence>
<name>U5EIV6_NOCAS</name>
<keyword evidence="3" id="KW-1185">Reference proteome</keyword>
<dbReference type="Proteomes" id="UP000017048">
    <property type="component" value="Unassembled WGS sequence"/>
</dbReference>
<evidence type="ECO:0000313" key="2">
    <source>
        <dbReference type="EMBL" id="GAD86273.1"/>
    </source>
</evidence>
<feature type="compositionally biased region" description="Basic residues" evidence="1">
    <location>
        <begin position="1"/>
        <end position="15"/>
    </location>
</feature>
<reference evidence="2 3" key="1">
    <citation type="journal article" date="2014" name="BMC Genomics">
        <title>Genome based analysis of type-I polyketide synthase and nonribosomal peptide synthetase gene clusters in seven strains of five representative Nocardia species.</title>
        <authorList>
            <person name="Komaki H."/>
            <person name="Ichikawa N."/>
            <person name="Hosoyama A."/>
            <person name="Takahashi-Nakaguchi A."/>
            <person name="Matsuzawa T."/>
            <person name="Suzuki K."/>
            <person name="Fujita N."/>
            <person name="Gonoi T."/>
        </authorList>
    </citation>
    <scope>NUCLEOTIDE SEQUENCE [LARGE SCALE GENOMIC DNA]</scope>
    <source>
        <strain evidence="2 3">NBRC 15531</strain>
    </source>
</reference>
<dbReference type="RefSeq" id="WP_019046956.1">
    <property type="nucleotide sequence ID" value="NZ_BAFO02000032.1"/>
</dbReference>
<dbReference type="EMBL" id="BAFO02000032">
    <property type="protein sequence ID" value="GAD86273.1"/>
    <property type="molecule type" value="Genomic_DNA"/>
</dbReference>
<dbReference type="AlphaFoldDB" id="U5EIV6"/>
<dbReference type="GeneID" id="91519925"/>